<reference evidence="2" key="2">
    <citation type="submission" date="2021-04" db="EMBL/GenBank/DDBJ databases">
        <authorList>
            <person name="Gilroy R."/>
        </authorList>
    </citation>
    <scope>NUCLEOTIDE SEQUENCE</scope>
    <source>
        <strain evidence="2">Gambia15-2214</strain>
    </source>
</reference>
<feature type="domain" description="HMA" evidence="1">
    <location>
        <begin position="1"/>
        <end position="66"/>
    </location>
</feature>
<dbReference type="InterPro" id="IPR006121">
    <property type="entry name" value="HMA_dom"/>
</dbReference>
<dbReference type="PROSITE" id="PS50846">
    <property type="entry name" value="HMA_2"/>
    <property type="match status" value="1"/>
</dbReference>
<dbReference type="GO" id="GO:0046872">
    <property type="term" value="F:metal ion binding"/>
    <property type="evidence" value="ECO:0007669"/>
    <property type="project" value="InterPro"/>
</dbReference>
<evidence type="ECO:0000313" key="3">
    <source>
        <dbReference type="Proteomes" id="UP000823914"/>
    </source>
</evidence>
<dbReference type="EMBL" id="JAHLFV010000003">
    <property type="protein sequence ID" value="MBU3848955.1"/>
    <property type="molecule type" value="Genomic_DNA"/>
</dbReference>
<dbReference type="CDD" id="cd00371">
    <property type="entry name" value="HMA"/>
    <property type="match status" value="1"/>
</dbReference>
<organism evidence="2 3">
    <name type="scientific">Candidatus Treponema excrementipullorum</name>
    <dbReference type="NCBI Taxonomy" id="2838768"/>
    <lineage>
        <taxon>Bacteria</taxon>
        <taxon>Pseudomonadati</taxon>
        <taxon>Spirochaetota</taxon>
        <taxon>Spirochaetia</taxon>
        <taxon>Spirochaetales</taxon>
        <taxon>Treponemataceae</taxon>
        <taxon>Treponema</taxon>
    </lineage>
</organism>
<dbReference type="AlphaFoldDB" id="A0A9E2L0I6"/>
<name>A0A9E2L0I6_9SPIR</name>
<dbReference type="Gene3D" id="3.30.70.100">
    <property type="match status" value="1"/>
</dbReference>
<reference evidence="2" key="1">
    <citation type="journal article" date="2021" name="PeerJ">
        <title>Extensive microbial diversity within the chicken gut microbiome revealed by metagenomics and culture.</title>
        <authorList>
            <person name="Gilroy R."/>
            <person name="Ravi A."/>
            <person name="Getino M."/>
            <person name="Pursley I."/>
            <person name="Horton D.L."/>
            <person name="Alikhan N.F."/>
            <person name="Baker D."/>
            <person name="Gharbi K."/>
            <person name="Hall N."/>
            <person name="Watson M."/>
            <person name="Adriaenssens E.M."/>
            <person name="Foster-Nyarko E."/>
            <person name="Jarju S."/>
            <person name="Secka A."/>
            <person name="Antonio M."/>
            <person name="Oren A."/>
            <person name="Chaudhuri R.R."/>
            <person name="La Ragione R."/>
            <person name="Hildebrand F."/>
            <person name="Pallen M.J."/>
        </authorList>
    </citation>
    <scope>NUCLEOTIDE SEQUENCE</scope>
    <source>
        <strain evidence="2">Gambia15-2214</strain>
    </source>
</reference>
<accession>A0A9E2L0I6</accession>
<dbReference type="Proteomes" id="UP000823914">
    <property type="component" value="Unassembled WGS sequence"/>
</dbReference>
<comment type="caution">
    <text evidence="2">The sequence shown here is derived from an EMBL/GenBank/DDBJ whole genome shotgun (WGS) entry which is preliminary data.</text>
</comment>
<evidence type="ECO:0000313" key="2">
    <source>
        <dbReference type="EMBL" id="MBU3848955.1"/>
    </source>
</evidence>
<dbReference type="SUPFAM" id="SSF55008">
    <property type="entry name" value="HMA, heavy metal-associated domain"/>
    <property type="match status" value="1"/>
</dbReference>
<proteinExistence type="predicted"/>
<sequence>MKKTYQIEVDCANCANKMEEETKKIQGITNASINFVTQKFVVDFAEDSDHKKIFKEIVKKCRKIDRDFTAVELS</sequence>
<dbReference type="Pfam" id="PF00403">
    <property type="entry name" value="HMA"/>
    <property type="match status" value="1"/>
</dbReference>
<dbReference type="InterPro" id="IPR036163">
    <property type="entry name" value="HMA_dom_sf"/>
</dbReference>
<gene>
    <name evidence="2" type="ORF">IAA16_00135</name>
</gene>
<evidence type="ECO:0000259" key="1">
    <source>
        <dbReference type="PROSITE" id="PS50846"/>
    </source>
</evidence>
<protein>
    <submittedName>
        <fullName evidence="2">Cation transporter</fullName>
    </submittedName>
</protein>